<proteinExistence type="predicted"/>
<evidence type="ECO:0000313" key="3">
    <source>
        <dbReference type="RefSeq" id="XP_033346521.1"/>
    </source>
</evidence>
<protein>
    <submittedName>
        <fullName evidence="3">Uncharacterized protein LOC117231811</fullName>
    </submittedName>
</protein>
<feature type="region of interest" description="Disordered" evidence="1">
    <location>
        <begin position="1"/>
        <end position="27"/>
    </location>
</feature>
<gene>
    <name evidence="3" type="primary">LOC117231811</name>
</gene>
<keyword evidence="2" id="KW-1185">Reference proteome</keyword>
<dbReference type="Proteomes" id="UP000504631">
    <property type="component" value="Unplaced"/>
</dbReference>
<reference evidence="3" key="1">
    <citation type="submission" date="2025-08" db="UniProtKB">
        <authorList>
            <consortium name="RefSeq"/>
        </authorList>
    </citation>
    <scope>IDENTIFICATION</scope>
    <source>
        <tissue evidence="3">Muscle</tissue>
    </source>
</reference>
<dbReference type="AlphaFoldDB" id="A0A6J3K1W2"/>
<evidence type="ECO:0000256" key="1">
    <source>
        <dbReference type="SAM" id="MobiDB-lite"/>
    </source>
</evidence>
<sequence length="106" mass="12159">MNKQRRNPHGQDHERTPQKHPTMASATHRMQFTRRCQEVSSTYVQVPDMILRSKTILLTEIIHTDCLHINNGFIKEAAFSAIQSWTTCLASSSNEDIEHEGLRLVS</sequence>
<organism evidence="2 3">
    <name type="scientific">Bombus vosnesenskii</name>
    <dbReference type="NCBI Taxonomy" id="207650"/>
    <lineage>
        <taxon>Eukaryota</taxon>
        <taxon>Metazoa</taxon>
        <taxon>Ecdysozoa</taxon>
        <taxon>Arthropoda</taxon>
        <taxon>Hexapoda</taxon>
        <taxon>Insecta</taxon>
        <taxon>Pterygota</taxon>
        <taxon>Neoptera</taxon>
        <taxon>Endopterygota</taxon>
        <taxon>Hymenoptera</taxon>
        <taxon>Apocrita</taxon>
        <taxon>Aculeata</taxon>
        <taxon>Apoidea</taxon>
        <taxon>Anthophila</taxon>
        <taxon>Apidae</taxon>
        <taxon>Bombus</taxon>
        <taxon>Pyrobombus</taxon>
    </lineage>
</organism>
<dbReference type="RefSeq" id="XP_033346521.1">
    <property type="nucleotide sequence ID" value="XM_033490630.1"/>
</dbReference>
<evidence type="ECO:0000313" key="2">
    <source>
        <dbReference type="Proteomes" id="UP000504631"/>
    </source>
</evidence>
<accession>A0A6J3K1W2</accession>
<name>A0A6J3K1W2_9HYME</name>
<dbReference type="GeneID" id="117231811"/>
<dbReference type="KEGG" id="bvk:117231811"/>